<sequence length="641" mass="72531">MSEDLSDEEEQELEEELEEHWIRKGFQLIRDLCGPTLDLEEDDAEEVSVARQLEALQDIRRRAKRIRRRLGDSFPSSADEDTEWIQTAQDGFEEIERLAREAVVQQIFNAASTTDGARVDTSAATVSSAAWIVRLTRRIEDMLFPLVDARLVYESEEGSSAPFTQPTAFTHGRSPACSWPTSMSLSRPPTPNRAFAVEAEASKDVLRREDLLHPEVAAALRLHGQENMWSGNFEEALSSLEESLDIERNLRDGDHPAIAETQRLIGRQKMEDGEQEEAQRHLEDALLMDRRLHNQGDHQTIAETLRLLGSSYRKVGQYEEALRYLNEAMEMELRLEAQGLDLRVDIALTLRLMGITLLESYDVEAALPKLTESLEICQRHGRATTSEAPRSREPAPVAAIRLSSPDRLMSEALKCLKELLHWERQLHSNQDHPDLAGLLDDLGSEMIDHGDEDAEREGVVYLEESLQMKRRLFGDRDCIVDSLCRIGACQIQTGQLLEGEKSLDDALQMERRLHKEDHRDLAETLFLLGSMKLEELDRTEEGLSYIRESLQMVCRLHGPQGGSIASQDHPETARMLKVVGSTMQAHGGAKFLAATSEEGERYLCEGKQMEERLFEEIPEVEAGQQETGLPKIAWSSYRPKS</sequence>
<dbReference type="SUPFAM" id="SSF48452">
    <property type="entry name" value="TPR-like"/>
    <property type="match status" value="2"/>
</dbReference>
<dbReference type="InterPro" id="IPR011990">
    <property type="entry name" value="TPR-like_helical_dom_sf"/>
</dbReference>
<proteinExistence type="predicted"/>
<gene>
    <name evidence="3" type="ORF">CCMP2556_LOCUS21431</name>
</gene>
<feature type="region of interest" description="Disordered" evidence="2">
    <location>
        <begin position="621"/>
        <end position="641"/>
    </location>
</feature>
<dbReference type="Proteomes" id="UP001642484">
    <property type="component" value="Unassembled WGS sequence"/>
</dbReference>
<comment type="caution">
    <text evidence="3">The sequence shown here is derived from an EMBL/GenBank/DDBJ whole genome shotgun (WGS) entry which is preliminary data.</text>
</comment>
<accession>A0ABP0LK29</accession>
<dbReference type="Gene3D" id="1.25.40.10">
    <property type="entry name" value="Tetratricopeptide repeat domain"/>
    <property type="match status" value="2"/>
</dbReference>
<dbReference type="PANTHER" id="PTHR19959:SF119">
    <property type="entry name" value="FUNGAL LIPASE-LIKE DOMAIN-CONTAINING PROTEIN"/>
    <property type="match status" value="1"/>
</dbReference>
<keyword evidence="4" id="KW-1185">Reference proteome</keyword>
<evidence type="ECO:0000313" key="4">
    <source>
        <dbReference type="Proteomes" id="UP001642484"/>
    </source>
</evidence>
<evidence type="ECO:0000313" key="3">
    <source>
        <dbReference type="EMBL" id="CAK9039553.1"/>
    </source>
</evidence>
<dbReference type="PROSITE" id="PS50005">
    <property type="entry name" value="TPR"/>
    <property type="match status" value="1"/>
</dbReference>
<dbReference type="Pfam" id="PF13424">
    <property type="entry name" value="TPR_12"/>
    <property type="match status" value="2"/>
</dbReference>
<evidence type="ECO:0008006" key="5">
    <source>
        <dbReference type="Google" id="ProtNLM"/>
    </source>
</evidence>
<reference evidence="3 4" key="1">
    <citation type="submission" date="2024-02" db="EMBL/GenBank/DDBJ databases">
        <authorList>
            <person name="Chen Y."/>
            <person name="Shah S."/>
            <person name="Dougan E. K."/>
            <person name="Thang M."/>
            <person name="Chan C."/>
        </authorList>
    </citation>
    <scope>NUCLEOTIDE SEQUENCE [LARGE SCALE GENOMIC DNA]</scope>
</reference>
<keyword evidence="1" id="KW-0802">TPR repeat</keyword>
<feature type="repeat" description="TPR" evidence="1">
    <location>
        <begin position="302"/>
        <end position="335"/>
    </location>
</feature>
<protein>
    <recommendedName>
        <fullName evidence="5">Kinesin light chain</fullName>
    </recommendedName>
</protein>
<name>A0ABP0LK29_9DINO</name>
<dbReference type="SMART" id="SM00028">
    <property type="entry name" value="TPR"/>
    <property type="match status" value="5"/>
</dbReference>
<dbReference type="PANTHER" id="PTHR19959">
    <property type="entry name" value="KINESIN LIGHT CHAIN"/>
    <property type="match status" value="1"/>
</dbReference>
<dbReference type="PROSITE" id="PS50293">
    <property type="entry name" value="TPR_REGION"/>
    <property type="match status" value="1"/>
</dbReference>
<evidence type="ECO:0000256" key="2">
    <source>
        <dbReference type="SAM" id="MobiDB-lite"/>
    </source>
</evidence>
<organism evidence="3 4">
    <name type="scientific">Durusdinium trenchii</name>
    <dbReference type="NCBI Taxonomy" id="1381693"/>
    <lineage>
        <taxon>Eukaryota</taxon>
        <taxon>Sar</taxon>
        <taxon>Alveolata</taxon>
        <taxon>Dinophyceae</taxon>
        <taxon>Suessiales</taxon>
        <taxon>Symbiodiniaceae</taxon>
        <taxon>Durusdinium</taxon>
    </lineage>
</organism>
<dbReference type="InterPro" id="IPR019734">
    <property type="entry name" value="TPR_rpt"/>
</dbReference>
<dbReference type="EMBL" id="CAXAMN010012991">
    <property type="protein sequence ID" value="CAK9039553.1"/>
    <property type="molecule type" value="Genomic_DNA"/>
</dbReference>
<evidence type="ECO:0000256" key="1">
    <source>
        <dbReference type="PROSITE-ProRule" id="PRU00339"/>
    </source>
</evidence>